<dbReference type="Proteomes" id="UP000470446">
    <property type="component" value="Unassembled WGS sequence"/>
</dbReference>
<dbReference type="AlphaFoldDB" id="A0A7K3PEP4"/>
<feature type="compositionally biased region" description="Polar residues" evidence="1">
    <location>
        <begin position="1"/>
        <end position="18"/>
    </location>
</feature>
<comment type="caution">
    <text evidence="2">The sequence shown here is derived from an EMBL/GenBank/DDBJ whole genome shotgun (WGS) entry which is preliminary data.</text>
</comment>
<feature type="region of interest" description="Disordered" evidence="1">
    <location>
        <begin position="1"/>
        <end position="55"/>
    </location>
</feature>
<protein>
    <submittedName>
        <fullName evidence="2">Uncharacterized protein</fullName>
    </submittedName>
</protein>
<feature type="compositionally biased region" description="Basic and acidic residues" evidence="1">
    <location>
        <begin position="68"/>
        <end position="84"/>
    </location>
</feature>
<reference evidence="2 3" key="1">
    <citation type="submission" date="2020-01" db="EMBL/GenBank/DDBJ databases">
        <title>Insect and environment-associated Actinomycetes.</title>
        <authorList>
            <person name="Currrie C."/>
            <person name="Chevrette M."/>
            <person name="Carlson C."/>
            <person name="Stubbendieck R."/>
            <person name="Wendt-Pienkowski E."/>
        </authorList>
    </citation>
    <scope>NUCLEOTIDE SEQUENCE [LARGE SCALE GENOMIC DNA]</scope>
    <source>
        <strain evidence="2 3">SID14163</strain>
    </source>
</reference>
<evidence type="ECO:0000313" key="2">
    <source>
        <dbReference type="EMBL" id="NEB08474.1"/>
    </source>
</evidence>
<sequence length="133" mass="15773">MATWDANTAFGSGQSSAESGKAERMSRRLRESQRTDTGSLDHYEEKARAREAERQDARWELDIEQLKRDRQETRSKLDQFKLDDPEPILSDPRDDDYASIDAHMAWQERRDKYLTRTEAEEIAERLTRRNLRR</sequence>
<evidence type="ECO:0000313" key="3">
    <source>
        <dbReference type="Proteomes" id="UP000470446"/>
    </source>
</evidence>
<organism evidence="2 3">
    <name type="scientific">Streptomyces coelicoflavus</name>
    <dbReference type="NCBI Taxonomy" id="285562"/>
    <lineage>
        <taxon>Bacteria</taxon>
        <taxon>Bacillati</taxon>
        <taxon>Actinomycetota</taxon>
        <taxon>Actinomycetes</taxon>
        <taxon>Kitasatosporales</taxon>
        <taxon>Streptomycetaceae</taxon>
        <taxon>Streptomyces</taxon>
    </lineage>
</organism>
<dbReference type="RefSeq" id="WP_164244321.1">
    <property type="nucleotide sequence ID" value="NZ_JAAGMA010000167.1"/>
</dbReference>
<accession>A0A7K3PEP4</accession>
<evidence type="ECO:0000256" key="1">
    <source>
        <dbReference type="SAM" id="MobiDB-lite"/>
    </source>
</evidence>
<feature type="compositionally biased region" description="Basic and acidic residues" evidence="1">
    <location>
        <begin position="20"/>
        <end position="55"/>
    </location>
</feature>
<feature type="region of interest" description="Disordered" evidence="1">
    <location>
        <begin position="68"/>
        <end position="96"/>
    </location>
</feature>
<proteinExistence type="predicted"/>
<dbReference type="EMBL" id="JAAGMA010000167">
    <property type="protein sequence ID" value="NEB08474.1"/>
    <property type="molecule type" value="Genomic_DNA"/>
</dbReference>
<gene>
    <name evidence="2" type="ORF">G3I32_06240</name>
</gene>
<name>A0A7K3PEP4_9ACTN</name>